<dbReference type="AlphaFoldDB" id="A0A4Q7UZK6"/>
<dbReference type="Proteomes" id="UP000291591">
    <property type="component" value="Unassembled WGS sequence"/>
</dbReference>
<evidence type="ECO:0000259" key="1">
    <source>
        <dbReference type="PROSITE" id="PS50995"/>
    </source>
</evidence>
<evidence type="ECO:0000313" key="2">
    <source>
        <dbReference type="EMBL" id="RZT86461.1"/>
    </source>
</evidence>
<dbReference type="InterPro" id="IPR000835">
    <property type="entry name" value="HTH_MarR-typ"/>
</dbReference>
<dbReference type="PROSITE" id="PS50995">
    <property type="entry name" value="HTH_MARR_2"/>
    <property type="match status" value="1"/>
</dbReference>
<keyword evidence="3" id="KW-1185">Reference proteome</keyword>
<dbReference type="OrthoDB" id="4311144at2"/>
<dbReference type="Pfam" id="PF01047">
    <property type="entry name" value="MarR"/>
    <property type="match status" value="1"/>
</dbReference>
<keyword evidence="2" id="KW-0238">DNA-binding</keyword>
<comment type="caution">
    <text evidence="2">The sequence shown here is derived from an EMBL/GenBank/DDBJ whole genome shotgun (WGS) entry which is preliminary data.</text>
</comment>
<accession>A0A4Q7UZK6</accession>
<dbReference type="SUPFAM" id="SSF46785">
    <property type="entry name" value="Winged helix' DNA-binding domain"/>
    <property type="match status" value="1"/>
</dbReference>
<dbReference type="InterPro" id="IPR036388">
    <property type="entry name" value="WH-like_DNA-bd_sf"/>
</dbReference>
<organism evidence="2 3">
    <name type="scientific">Pseudonocardia sediminis</name>
    <dbReference type="NCBI Taxonomy" id="1397368"/>
    <lineage>
        <taxon>Bacteria</taxon>
        <taxon>Bacillati</taxon>
        <taxon>Actinomycetota</taxon>
        <taxon>Actinomycetes</taxon>
        <taxon>Pseudonocardiales</taxon>
        <taxon>Pseudonocardiaceae</taxon>
        <taxon>Pseudonocardia</taxon>
    </lineage>
</organism>
<dbReference type="GO" id="GO:0003677">
    <property type="term" value="F:DNA binding"/>
    <property type="evidence" value="ECO:0007669"/>
    <property type="project" value="UniProtKB-KW"/>
</dbReference>
<dbReference type="PANTHER" id="PTHR39515:SF2">
    <property type="entry name" value="HTH-TYPE TRANSCRIPTIONAL REGULATOR RV0880"/>
    <property type="match status" value="1"/>
</dbReference>
<proteinExistence type="predicted"/>
<feature type="domain" description="HTH marR-type" evidence="1">
    <location>
        <begin position="18"/>
        <end position="149"/>
    </location>
</feature>
<evidence type="ECO:0000313" key="3">
    <source>
        <dbReference type="Proteomes" id="UP000291591"/>
    </source>
</evidence>
<protein>
    <submittedName>
        <fullName evidence="2">DNA-binding MarR family transcriptional regulator</fullName>
    </submittedName>
</protein>
<dbReference type="PANTHER" id="PTHR39515">
    <property type="entry name" value="CONSERVED PROTEIN"/>
    <property type="match status" value="1"/>
</dbReference>
<gene>
    <name evidence="2" type="ORF">EV383_3356</name>
</gene>
<dbReference type="SMART" id="SM00347">
    <property type="entry name" value="HTH_MARR"/>
    <property type="match status" value="1"/>
</dbReference>
<dbReference type="Gene3D" id="1.10.10.10">
    <property type="entry name" value="Winged helix-like DNA-binding domain superfamily/Winged helix DNA-binding domain"/>
    <property type="match status" value="1"/>
</dbReference>
<name>A0A4Q7UZK6_PSEST</name>
<dbReference type="RefSeq" id="WP_130290757.1">
    <property type="nucleotide sequence ID" value="NZ_SHKL01000001.1"/>
</dbReference>
<dbReference type="InterPro" id="IPR036390">
    <property type="entry name" value="WH_DNA-bd_sf"/>
</dbReference>
<sequence length="156" mass="16873">MGGNTGTDTVTTKYSGTDEELAARLRLAVGRLNRRIRIDDKESLPPLQLSTLVTVENHGPLRLSELARREAVTAPTMSRVLTALDEAGLVTRAADPGDARGVLISISATGVSRLAELRSHRTALIARRLDRLDDQQRNALEAALPALEALLVDEED</sequence>
<dbReference type="InterPro" id="IPR052526">
    <property type="entry name" value="HTH-type_Bedaq_tolerance"/>
</dbReference>
<reference evidence="2 3" key="1">
    <citation type="submission" date="2019-02" db="EMBL/GenBank/DDBJ databases">
        <title>Sequencing the genomes of 1000 actinobacteria strains.</title>
        <authorList>
            <person name="Klenk H.-P."/>
        </authorList>
    </citation>
    <scope>NUCLEOTIDE SEQUENCE [LARGE SCALE GENOMIC DNA]</scope>
    <source>
        <strain evidence="2 3">DSM 45779</strain>
    </source>
</reference>
<dbReference type="GO" id="GO:0003700">
    <property type="term" value="F:DNA-binding transcription factor activity"/>
    <property type="evidence" value="ECO:0007669"/>
    <property type="project" value="InterPro"/>
</dbReference>
<dbReference type="EMBL" id="SHKL01000001">
    <property type="protein sequence ID" value="RZT86461.1"/>
    <property type="molecule type" value="Genomic_DNA"/>
</dbReference>